<gene>
    <name evidence="1" type="ORF">TRFO_05718</name>
</gene>
<sequence length="441" mass="51468">MLSFKYLNKNRLGNNKRSHMNSISQEKFFKHSIHNDLVNTILVNHETESPIFNKKTYPKKNINEFHNLVSSLLNSEQHLASNIINEMHNFIMDPTLQISKESIDEDLFDYFLNALLLNDKEIISAIIPLFQTLITCVPSIADILIQEVFIDNLFSIAEDKNAEINDLSNSLIIDIFLTNADTLAKSMICFDRLIELFKDVENNDLIKKFLIYIDRIICYQPDFVSYHLLIISQFLSYILGREDYSIFYTRILSTIFSLIKRCFNSFSPFIIQFNFLSSIITNLIQSYETNISIKTTTFQILVNLVKNTFDFSPETLGQVCILVSSNWHSTIGSLSKSSWELTYFLLLNYQDSITIFVSNDIFSAAFLIFYDNIDNRSYDYDTKIFAIFSFLNIAIRSSEYFQSNESEIYDVYNDLKDNNHTQKNQQILDILESKFQNTEYQ</sequence>
<proteinExistence type="predicted"/>
<protein>
    <submittedName>
        <fullName evidence="1">Uncharacterized protein</fullName>
    </submittedName>
</protein>
<accession>A0A1J4K8R1</accession>
<dbReference type="Proteomes" id="UP000179807">
    <property type="component" value="Unassembled WGS sequence"/>
</dbReference>
<dbReference type="SUPFAM" id="SSF48371">
    <property type="entry name" value="ARM repeat"/>
    <property type="match status" value="1"/>
</dbReference>
<reference evidence="1" key="1">
    <citation type="submission" date="2016-10" db="EMBL/GenBank/DDBJ databases">
        <authorList>
            <person name="Benchimol M."/>
            <person name="Almeida L.G."/>
            <person name="Vasconcelos A.T."/>
            <person name="Perreira-Neves A."/>
            <person name="Rosa I.A."/>
            <person name="Tasca T."/>
            <person name="Bogo M.R."/>
            <person name="de Souza W."/>
        </authorList>
    </citation>
    <scope>NUCLEOTIDE SEQUENCE [LARGE SCALE GENOMIC DNA]</scope>
    <source>
        <strain evidence="1">K</strain>
    </source>
</reference>
<dbReference type="VEuPathDB" id="TrichDB:TRFO_05718"/>
<dbReference type="AlphaFoldDB" id="A0A1J4K8R1"/>
<dbReference type="GeneID" id="94827375"/>
<comment type="caution">
    <text evidence="1">The sequence shown here is derived from an EMBL/GenBank/DDBJ whole genome shotgun (WGS) entry which is preliminary data.</text>
</comment>
<dbReference type="RefSeq" id="XP_068359198.1">
    <property type="nucleotide sequence ID" value="XM_068492671.1"/>
</dbReference>
<dbReference type="EMBL" id="MLAK01000738">
    <property type="protein sequence ID" value="OHT06062.1"/>
    <property type="molecule type" value="Genomic_DNA"/>
</dbReference>
<organism evidence="1 2">
    <name type="scientific">Tritrichomonas foetus</name>
    <dbReference type="NCBI Taxonomy" id="1144522"/>
    <lineage>
        <taxon>Eukaryota</taxon>
        <taxon>Metamonada</taxon>
        <taxon>Parabasalia</taxon>
        <taxon>Tritrichomonadida</taxon>
        <taxon>Tritrichomonadidae</taxon>
        <taxon>Tritrichomonas</taxon>
    </lineage>
</organism>
<evidence type="ECO:0000313" key="1">
    <source>
        <dbReference type="EMBL" id="OHT06062.1"/>
    </source>
</evidence>
<evidence type="ECO:0000313" key="2">
    <source>
        <dbReference type="Proteomes" id="UP000179807"/>
    </source>
</evidence>
<keyword evidence="2" id="KW-1185">Reference proteome</keyword>
<dbReference type="InterPro" id="IPR016024">
    <property type="entry name" value="ARM-type_fold"/>
</dbReference>
<name>A0A1J4K8R1_9EUKA</name>